<gene>
    <name evidence="2" type="ORF">GCM10011395_08580</name>
</gene>
<protein>
    <recommendedName>
        <fullName evidence="1">DUF1254 domain-containing protein</fullName>
    </recommendedName>
</protein>
<dbReference type="Gene3D" id="2.60.40.1610">
    <property type="entry name" value="Domain of unknown function DUF1254"/>
    <property type="match status" value="1"/>
</dbReference>
<dbReference type="InterPro" id="IPR010679">
    <property type="entry name" value="DUF1254"/>
</dbReference>
<keyword evidence="3" id="KW-1185">Reference proteome</keyword>
<proteinExistence type="predicted"/>
<dbReference type="Proteomes" id="UP000618591">
    <property type="component" value="Unassembled WGS sequence"/>
</dbReference>
<comment type="caution">
    <text evidence="2">The sequence shown here is derived from an EMBL/GenBank/DDBJ whole genome shotgun (WGS) entry which is preliminary data.</text>
</comment>
<dbReference type="Pfam" id="PF06863">
    <property type="entry name" value="DUF1254"/>
    <property type="match status" value="1"/>
</dbReference>
<evidence type="ECO:0000313" key="3">
    <source>
        <dbReference type="Proteomes" id="UP000618591"/>
    </source>
</evidence>
<name>A0ABQ1GC19_9SPHN</name>
<dbReference type="InterPro" id="IPR037050">
    <property type="entry name" value="DUF1254_sf"/>
</dbReference>
<feature type="domain" description="DUF1254" evidence="1">
    <location>
        <begin position="44"/>
        <end position="166"/>
    </location>
</feature>
<evidence type="ECO:0000313" key="2">
    <source>
        <dbReference type="EMBL" id="GGA40582.1"/>
    </source>
</evidence>
<evidence type="ECO:0000259" key="1">
    <source>
        <dbReference type="Pfam" id="PF06863"/>
    </source>
</evidence>
<dbReference type="RefSeq" id="WP_188445635.1">
    <property type="nucleotide sequence ID" value="NZ_BMDW01000004.1"/>
</dbReference>
<dbReference type="SUPFAM" id="SSF160935">
    <property type="entry name" value="VPA0735-like"/>
    <property type="match status" value="1"/>
</dbReference>
<organism evidence="2 3">
    <name type="scientific">Sphingomonas psychrolutea</name>
    <dbReference type="NCBI Taxonomy" id="1259676"/>
    <lineage>
        <taxon>Bacteria</taxon>
        <taxon>Pseudomonadati</taxon>
        <taxon>Pseudomonadota</taxon>
        <taxon>Alphaproteobacteria</taxon>
        <taxon>Sphingomonadales</taxon>
        <taxon>Sphingomonadaceae</taxon>
        <taxon>Sphingomonas</taxon>
    </lineage>
</organism>
<sequence>MARWTGPALLGLLVAGATCYAGLVFTPDVLTGAAIRRVSEGGFGRFSHVPLADATSRRIVRPSPDLAYSSCPYDVSKGPLLIDAVPVAAPYWSLSIFDSRTDTVFVRNGGQAQGKTFRLAIARAGQSIPAGYEAVRVHGARGIALVRILVADRATFPALDRARRATVCRAG</sequence>
<dbReference type="EMBL" id="BMDW01000004">
    <property type="protein sequence ID" value="GGA40582.1"/>
    <property type="molecule type" value="Genomic_DNA"/>
</dbReference>
<accession>A0ABQ1GC19</accession>
<reference evidence="3" key="1">
    <citation type="journal article" date="2019" name="Int. J. Syst. Evol. Microbiol.">
        <title>The Global Catalogue of Microorganisms (GCM) 10K type strain sequencing project: providing services to taxonomists for standard genome sequencing and annotation.</title>
        <authorList>
            <consortium name="The Broad Institute Genomics Platform"/>
            <consortium name="The Broad Institute Genome Sequencing Center for Infectious Disease"/>
            <person name="Wu L."/>
            <person name="Ma J."/>
        </authorList>
    </citation>
    <scope>NUCLEOTIDE SEQUENCE [LARGE SCALE GENOMIC DNA]</scope>
    <source>
        <strain evidence="3">CGMCC 1.10106</strain>
    </source>
</reference>